<dbReference type="STRING" id="1806892.AZH43_07035"/>
<gene>
    <name evidence="1" type="ORF">AZH43_07035</name>
</gene>
<dbReference type="EMBL" id="LUAW01000011">
    <property type="protein sequence ID" value="KYQ73177.1"/>
    <property type="molecule type" value="Genomic_DNA"/>
</dbReference>
<dbReference type="Gene3D" id="3.90.190.10">
    <property type="entry name" value="Protein tyrosine phosphatase superfamily"/>
    <property type="match status" value="1"/>
</dbReference>
<evidence type="ECO:0000313" key="1">
    <source>
        <dbReference type="EMBL" id="KYQ73177.1"/>
    </source>
</evidence>
<comment type="caution">
    <text evidence="1">The sequence shown here is derived from an EMBL/GenBank/DDBJ whole genome shotgun (WGS) entry which is preliminary data.</text>
</comment>
<dbReference type="SUPFAM" id="SSF52799">
    <property type="entry name" value="(Phosphotyrosine protein) phosphatases II"/>
    <property type="match status" value="1"/>
</dbReference>
<dbReference type="Pfam" id="PF22785">
    <property type="entry name" value="Tc-R-P"/>
    <property type="match status" value="1"/>
</dbReference>
<sequence length="174" mass="20248">MNDIENGLCQIENFQFIHEHLFSSGQPSAEQLKLIKEYGVTTVINLALTDASPRQEHEDRICLELGLNYIQVPILWDTPSDDQCLLVLDMIDHLVQEQMVWVHCAKNFRASSLMYLYRQYFMNMDMPAAQELLHKVWEPNETWTGLIHAVSLQLQGRKSTQELQQSLIHPNHFV</sequence>
<dbReference type="InterPro" id="IPR029021">
    <property type="entry name" value="Prot-tyrosine_phosphatase-like"/>
</dbReference>
<keyword evidence="2" id="KW-1185">Reference proteome</keyword>
<name>A0A151Y5D6_9GAMM</name>
<organism evidence="1 2">
    <name type="scientific">Acinetobacter pragensis</name>
    <dbReference type="NCBI Taxonomy" id="1806892"/>
    <lineage>
        <taxon>Bacteria</taxon>
        <taxon>Pseudomonadati</taxon>
        <taxon>Pseudomonadota</taxon>
        <taxon>Gammaproteobacteria</taxon>
        <taxon>Moraxellales</taxon>
        <taxon>Moraxellaceae</taxon>
        <taxon>Acinetobacter</taxon>
    </lineage>
</organism>
<accession>A0A151Y5D6</accession>
<dbReference type="RefSeq" id="WP_067666458.1">
    <property type="nucleotide sequence ID" value="NZ_CBCSIK010000008.1"/>
</dbReference>
<proteinExistence type="predicted"/>
<dbReference type="AlphaFoldDB" id="A0A151Y5D6"/>
<evidence type="ECO:0000313" key="2">
    <source>
        <dbReference type="Proteomes" id="UP000076276"/>
    </source>
</evidence>
<dbReference type="Proteomes" id="UP000076276">
    <property type="component" value="Unassembled WGS sequence"/>
</dbReference>
<evidence type="ECO:0008006" key="3">
    <source>
        <dbReference type="Google" id="ProtNLM"/>
    </source>
</evidence>
<reference evidence="1 2" key="1">
    <citation type="submission" date="2016-03" db="EMBL/GenBank/DDBJ databases">
        <title>Acinetobacter genomospecies 28 strain ANC 4149.</title>
        <authorList>
            <person name="Radolfova-Krizova L."/>
            <person name="Nemec A."/>
        </authorList>
    </citation>
    <scope>NUCLEOTIDE SEQUENCE [LARGE SCALE GENOMIC DNA]</scope>
    <source>
        <strain evidence="1 2">ANC 4149</strain>
    </source>
</reference>
<dbReference type="OrthoDB" id="7391097at2"/>
<dbReference type="CDD" id="cd14503">
    <property type="entry name" value="PTP-bact"/>
    <property type="match status" value="1"/>
</dbReference>
<protein>
    <recommendedName>
        <fullName evidence="3">Phosphatase</fullName>
    </recommendedName>
</protein>